<keyword evidence="1" id="KW-0472">Membrane</keyword>
<gene>
    <name evidence="3" type="primary">LOC116293225</name>
</gene>
<keyword evidence="1" id="KW-0812">Transmembrane</keyword>
<evidence type="ECO:0000256" key="1">
    <source>
        <dbReference type="SAM" id="Phobius"/>
    </source>
</evidence>
<organism evidence="2 3">
    <name type="scientific">Actinia tenebrosa</name>
    <name type="common">Australian red waratah sea anemone</name>
    <dbReference type="NCBI Taxonomy" id="6105"/>
    <lineage>
        <taxon>Eukaryota</taxon>
        <taxon>Metazoa</taxon>
        <taxon>Cnidaria</taxon>
        <taxon>Anthozoa</taxon>
        <taxon>Hexacorallia</taxon>
        <taxon>Actiniaria</taxon>
        <taxon>Actiniidae</taxon>
        <taxon>Actinia</taxon>
    </lineage>
</organism>
<dbReference type="RefSeq" id="XP_031556490.1">
    <property type="nucleotide sequence ID" value="XM_031700630.1"/>
</dbReference>
<dbReference type="AlphaFoldDB" id="A0A6P8HUY8"/>
<keyword evidence="1" id="KW-1133">Transmembrane helix</keyword>
<evidence type="ECO:0000313" key="3">
    <source>
        <dbReference type="RefSeq" id="XP_031556490.1"/>
    </source>
</evidence>
<feature type="transmembrane region" description="Helical" evidence="1">
    <location>
        <begin position="74"/>
        <end position="92"/>
    </location>
</feature>
<accession>A0A6P8HUY8</accession>
<reference evidence="3" key="1">
    <citation type="submission" date="2025-08" db="UniProtKB">
        <authorList>
            <consortium name="RefSeq"/>
        </authorList>
    </citation>
    <scope>IDENTIFICATION</scope>
    <source>
        <tissue evidence="3">Tentacle</tissue>
    </source>
</reference>
<dbReference type="Proteomes" id="UP000515163">
    <property type="component" value="Unplaced"/>
</dbReference>
<dbReference type="GeneID" id="116293225"/>
<dbReference type="InParanoid" id="A0A6P8HUY8"/>
<sequence>MVYSFLNKLCNYEKWDNYDEEEQENLTQSCSDDENNSEEVSVSIGTSKESKAGTMNCKLRPTPNGRIYFFRPSLLNFIFLLIFIFLVYHWIFSKLDKIHNLRRTPIEDAFNRRISLFMSYQGRNLNFTVFKRRALEGRVGDFSCSSSIHPSKCAFHVDNLIQAIQICKVYDDVCKGFVLTEEKGGLVIYLKHDVARVHKSNDSALFVRTCFVPKEGFELMTNLDLT</sequence>
<protein>
    <submittedName>
        <fullName evidence="3">Uncharacterized protein LOC116293225</fullName>
    </submittedName>
</protein>
<proteinExistence type="predicted"/>
<keyword evidence="2" id="KW-1185">Reference proteome</keyword>
<dbReference type="OrthoDB" id="10274649at2759"/>
<name>A0A6P8HUY8_ACTTE</name>
<evidence type="ECO:0000313" key="2">
    <source>
        <dbReference type="Proteomes" id="UP000515163"/>
    </source>
</evidence>
<dbReference type="KEGG" id="aten:116293225"/>